<dbReference type="RefSeq" id="WP_353712009.1">
    <property type="nucleotide sequence ID" value="NZ_CP159279.1"/>
</dbReference>
<dbReference type="SMART" id="SM00829">
    <property type="entry name" value="PKS_ER"/>
    <property type="match status" value="1"/>
</dbReference>
<dbReference type="Gene3D" id="3.90.180.10">
    <property type="entry name" value="Medium-chain alcohol dehydrogenases, catalytic domain"/>
    <property type="match status" value="1"/>
</dbReference>
<evidence type="ECO:0000256" key="3">
    <source>
        <dbReference type="ARBA" id="ARBA00022723"/>
    </source>
</evidence>
<evidence type="ECO:0000256" key="5">
    <source>
        <dbReference type="ARBA" id="ARBA00023002"/>
    </source>
</evidence>
<evidence type="ECO:0000259" key="7">
    <source>
        <dbReference type="SMART" id="SM00829"/>
    </source>
</evidence>
<evidence type="ECO:0000256" key="2">
    <source>
        <dbReference type="ARBA" id="ARBA00008072"/>
    </source>
</evidence>
<dbReference type="EMBL" id="CP159279">
    <property type="protein sequence ID" value="XCH11750.1"/>
    <property type="molecule type" value="Genomic_DNA"/>
</dbReference>
<dbReference type="AlphaFoldDB" id="A0AAU8ESY6"/>
<dbReference type="InterPro" id="IPR045306">
    <property type="entry name" value="SDH-like"/>
</dbReference>
<evidence type="ECO:0000313" key="8">
    <source>
        <dbReference type="EMBL" id="XCH11750.1"/>
    </source>
</evidence>
<dbReference type="SUPFAM" id="SSF50129">
    <property type="entry name" value="GroES-like"/>
    <property type="match status" value="1"/>
</dbReference>
<feature type="domain" description="Enoyl reductase (ER)" evidence="7">
    <location>
        <begin position="25"/>
        <end position="348"/>
    </location>
</feature>
<keyword evidence="5" id="KW-0560">Oxidoreductase</keyword>
<evidence type="ECO:0000256" key="6">
    <source>
        <dbReference type="RuleBase" id="RU361277"/>
    </source>
</evidence>
<evidence type="ECO:0000256" key="4">
    <source>
        <dbReference type="ARBA" id="ARBA00022833"/>
    </source>
</evidence>
<keyword evidence="3 6" id="KW-0479">Metal-binding</keyword>
<dbReference type="Gene3D" id="3.40.50.720">
    <property type="entry name" value="NAD(P)-binding Rossmann-like Domain"/>
    <property type="match status" value="1"/>
</dbReference>
<dbReference type="InterPro" id="IPR013149">
    <property type="entry name" value="ADH-like_C"/>
</dbReference>
<dbReference type="InterPro" id="IPR020843">
    <property type="entry name" value="ER"/>
</dbReference>
<organism evidence="8">
    <name type="scientific">Arthrobacter sp. K5</name>
    <dbReference type="NCBI Taxonomy" id="2839623"/>
    <lineage>
        <taxon>Bacteria</taxon>
        <taxon>Bacillati</taxon>
        <taxon>Actinomycetota</taxon>
        <taxon>Actinomycetes</taxon>
        <taxon>Micrococcales</taxon>
        <taxon>Micrococcaceae</taxon>
        <taxon>Arthrobacter</taxon>
    </lineage>
</organism>
<dbReference type="GO" id="GO:0016616">
    <property type="term" value="F:oxidoreductase activity, acting on the CH-OH group of donors, NAD or NADP as acceptor"/>
    <property type="evidence" value="ECO:0007669"/>
    <property type="project" value="InterPro"/>
</dbReference>
<proteinExistence type="inferred from homology"/>
<dbReference type="InterPro" id="IPR013154">
    <property type="entry name" value="ADH-like_N"/>
</dbReference>
<dbReference type="InterPro" id="IPR011032">
    <property type="entry name" value="GroES-like_sf"/>
</dbReference>
<accession>A0AAU8ESY6</accession>
<comment type="similarity">
    <text evidence="2 6">Belongs to the zinc-containing alcohol dehydrogenase family.</text>
</comment>
<comment type="cofactor">
    <cofactor evidence="1 6">
        <name>Zn(2+)</name>
        <dbReference type="ChEBI" id="CHEBI:29105"/>
    </cofactor>
</comment>
<dbReference type="PANTHER" id="PTHR43161">
    <property type="entry name" value="SORBITOL DEHYDROGENASE"/>
    <property type="match status" value="1"/>
</dbReference>
<keyword evidence="4 6" id="KW-0862">Zinc</keyword>
<dbReference type="PANTHER" id="PTHR43161:SF9">
    <property type="entry name" value="SORBITOL DEHYDROGENASE"/>
    <property type="match status" value="1"/>
</dbReference>
<evidence type="ECO:0000256" key="1">
    <source>
        <dbReference type="ARBA" id="ARBA00001947"/>
    </source>
</evidence>
<dbReference type="Pfam" id="PF08240">
    <property type="entry name" value="ADH_N"/>
    <property type="match status" value="1"/>
</dbReference>
<reference evidence="8" key="1">
    <citation type="submission" date="2024-06" db="EMBL/GenBank/DDBJ databases">
        <title>Biodegradation of dimethachlon by Arthrobacter sp. K5: mechanistic insights and ecological implications.</title>
        <authorList>
            <person name="Hu S."/>
            <person name="Lu P."/>
        </authorList>
    </citation>
    <scope>NUCLEOTIDE SEQUENCE</scope>
    <source>
        <strain evidence="8">K5</strain>
    </source>
</reference>
<dbReference type="CDD" id="cd05285">
    <property type="entry name" value="sorbitol_DH"/>
    <property type="match status" value="1"/>
</dbReference>
<sequence length="355" mass="36520">MTTQTIPATNTAGLPTGTQAAVLHGARDLRIEHKPLRALGQNDLLVEMRSGGICGSDMHYFADGRNGTNVLRQPTVLGHEGAGVVIAAGPQATTAAGTAVVIEPALPCRECPTCLSGRYNLCPAGTCFGSPPTDGLFARHVVVPEAAVHRLPDTIPAEIGAAIEPLAVAVWAVERAQVRKGHRVLITGAGPIGLLVAQVAAAQGTAEIVVTDVNADRLAVAAKFGATRTINTATTPLDLTGMDRLIECSGNTRALADGLQTLAPAARATVVGQAKATVDGIPLGFLQRYEIDLVTAFRYANAFPAAIDLASSGVVDLPSIITSTFPLEDAAAALTAPVTDPTNLKVLITYPPTAP</sequence>
<gene>
    <name evidence="8" type="ORF">ABRP34_01675</name>
</gene>
<dbReference type="InterPro" id="IPR036291">
    <property type="entry name" value="NAD(P)-bd_dom_sf"/>
</dbReference>
<dbReference type="GO" id="GO:0008270">
    <property type="term" value="F:zinc ion binding"/>
    <property type="evidence" value="ECO:0007669"/>
    <property type="project" value="InterPro"/>
</dbReference>
<dbReference type="Pfam" id="PF00107">
    <property type="entry name" value="ADH_zinc_N"/>
    <property type="match status" value="1"/>
</dbReference>
<name>A0AAU8ESY6_9MICC</name>
<dbReference type="InterPro" id="IPR002328">
    <property type="entry name" value="ADH_Zn_CS"/>
</dbReference>
<dbReference type="SUPFAM" id="SSF51735">
    <property type="entry name" value="NAD(P)-binding Rossmann-fold domains"/>
    <property type="match status" value="1"/>
</dbReference>
<protein>
    <submittedName>
        <fullName evidence="8">NAD(P)-dependent alcohol dehydrogenase</fullName>
    </submittedName>
</protein>
<dbReference type="PROSITE" id="PS00059">
    <property type="entry name" value="ADH_ZINC"/>
    <property type="match status" value="1"/>
</dbReference>